<comment type="function">
    <text evidence="2">May play the central regulatory role in sporulation. It may be an element of the effector pathway responsible for the activation of sporulation genes in response to nutritional stress. Spo0A may act in concert with spo0H (a sigma factor) to control the expression of some genes that are critical to the sporulation process.</text>
</comment>
<evidence type="ECO:0000313" key="8">
    <source>
        <dbReference type="Proteomes" id="UP000824211"/>
    </source>
</evidence>
<dbReference type="SUPFAM" id="SSF52172">
    <property type="entry name" value="CheY-like"/>
    <property type="match status" value="1"/>
</dbReference>
<evidence type="ECO:0000256" key="1">
    <source>
        <dbReference type="ARBA" id="ARBA00018672"/>
    </source>
</evidence>
<dbReference type="GO" id="GO:0003723">
    <property type="term" value="F:RNA binding"/>
    <property type="evidence" value="ECO:0007669"/>
    <property type="project" value="InterPro"/>
</dbReference>
<dbReference type="Gene3D" id="3.40.50.2300">
    <property type="match status" value="1"/>
</dbReference>
<dbReference type="InterPro" id="IPR011006">
    <property type="entry name" value="CheY-like_superfamily"/>
</dbReference>
<dbReference type="Proteomes" id="UP000824211">
    <property type="component" value="Unassembled WGS sequence"/>
</dbReference>
<evidence type="ECO:0000256" key="2">
    <source>
        <dbReference type="ARBA" id="ARBA00024867"/>
    </source>
</evidence>
<dbReference type="EMBL" id="DWXX01000060">
    <property type="protein sequence ID" value="HJB58692.1"/>
    <property type="molecule type" value="Genomic_DNA"/>
</dbReference>
<evidence type="ECO:0000259" key="5">
    <source>
        <dbReference type="PROSITE" id="PS50110"/>
    </source>
</evidence>
<dbReference type="PROSITE" id="PS50921">
    <property type="entry name" value="ANTAR"/>
    <property type="match status" value="1"/>
</dbReference>
<keyword evidence="4" id="KW-0175">Coiled coil</keyword>
<dbReference type="InterPro" id="IPR008327">
    <property type="entry name" value="Sig_transdc_resp-reg_antiterm"/>
</dbReference>
<dbReference type="InterPro" id="IPR001789">
    <property type="entry name" value="Sig_transdc_resp-reg_receiver"/>
</dbReference>
<dbReference type="Gene3D" id="1.10.10.10">
    <property type="entry name" value="Winged helix-like DNA-binding domain superfamily/Winged helix DNA-binding domain"/>
    <property type="match status" value="1"/>
</dbReference>
<reference evidence="7" key="2">
    <citation type="submission" date="2021-04" db="EMBL/GenBank/DDBJ databases">
        <authorList>
            <person name="Gilroy R."/>
        </authorList>
    </citation>
    <scope>NUCLEOTIDE SEQUENCE</scope>
    <source>
        <strain evidence="7">ChiHjej9B8-13557</strain>
    </source>
</reference>
<dbReference type="GO" id="GO:0000160">
    <property type="term" value="P:phosphorelay signal transduction system"/>
    <property type="evidence" value="ECO:0007669"/>
    <property type="project" value="InterPro"/>
</dbReference>
<sequence length="197" mass="21377">MGRAMIVSAGVQSNAYLSARLAELGWARPVMAASGAEARRRLLEGGFELVVVNAPLPDELGSQLCLDAAEQTDAGVVFLAKAALCEELADLLSARGVLAVPRPFSAAYLVRTVRTAAAGCRRMERLRAENDRLQAKLAQLRLIGRAKCLLIERRGLTEAEAHRQIEKEAMDTRRPREAVARALIEELSGTEDTLEQA</sequence>
<dbReference type="InterPro" id="IPR005561">
    <property type="entry name" value="ANTAR"/>
</dbReference>
<dbReference type="InterPro" id="IPR036388">
    <property type="entry name" value="WH-like_DNA-bd_sf"/>
</dbReference>
<evidence type="ECO:0000256" key="4">
    <source>
        <dbReference type="SAM" id="Coils"/>
    </source>
</evidence>
<name>A0A9D2S6Q9_9FIRM</name>
<accession>A0A9D2S6Q9</accession>
<dbReference type="PROSITE" id="PS50110">
    <property type="entry name" value="RESPONSE_REGULATORY"/>
    <property type="match status" value="1"/>
</dbReference>
<dbReference type="Pfam" id="PF03861">
    <property type="entry name" value="ANTAR"/>
    <property type="match status" value="1"/>
</dbReference>
<feature type="coiled-coil region" evidence="4">
    <location>
        <begin position="116"/>
        <end position="143"/>
    </location>
</feature>
<comment type="caution">
    <text evidence="7">The sequence shown here is derived from an EMBL/GenBank/DDBJ whole genome shotgun (WGS) entry which is preliminary data.</text>
</comment>
<feature type="domain" description="Response regulatory" evidence="5">
    <location>
        <begin position="3"/>
        <end position="117"/>
    </location>
</feature>
<dbReference type="AlphaFoldDB" id="A0A9D2S6Q9"/>
<gene>
    <name evidence="7" type="ORF">H9771_03370</name>
</gene>
<dbReference type="SMART" id="SM01012">
    <property type="entry name" value="ANTAR"/>
    <property type="match status" value="1"/>
</dbReference>
<evidence type="ECO:0000313" key="7">
    <source>
        <dbReference type="EMBL" id="HJB58692.1"/>
    </source>
</evidence>
<evidence type="ECO:0000256" key="3">
    <source>
        <dbReference type="PROSITE-ProRule" id="PRU00169"/>
    </source>
</evidence>
<evidence type="ECO:0000259" key="6">
    <source>
        <dbReference type="PROSITE" id="PS50921"/>
    </source>
</evidence>
<protein>
    <recommendedName>
        <fullName evidence="1">Stage 0 sporulation protein A homolog</fullName>
    </recommendedName>
</protein>
<reference evidence="7" key="1">
    <citation type="journal article" date="2021" name="PeerJ">
        <title>Extensive microbial diversity within the chicken gut microbiome revealed by metagenomics and culture.</title>
        <authorList>
            <person name="Gilroy R."/>
            <person name="Ravi A."/>
            <person name="Getino M."/>
            <person name="Pursley I."/>
            <person name="Horton D.L."/>
            <person name="Alikhan N.F."/>
            <person name="Baker D."/>
            <person name="Gharbi K."/>
            <person name="Hall N."/>
            <person name="Watson M."/>
            <person name="Adriaenssens E.M."/>
            <person name="Foster-Nyarko E."/>
            <person name="Jarju S."/>
            <person name="Secka A."/>
            <person name="Antonio M."/>
            <person name="Oren A."/>
            <person name="Chaudhuri R.R."/>
            <person name="La Ragione R."/>
            <person name="Hildebrand F."/>
            <person name="Pallen M.J."/>
        </authorList>
    </citation>
    <scope>NUCLEOTIDE SEQUENCE</scope>
    <source>
        <strain evidence="7">ChiHjej9B8-13557</strain>
    </source>
</reference>
<organism evidence="7 8">
    <name type="scientific">Candidatus Faecalibacterium faecipullorum</name>
    <dbReference type="NCBI Taxonomy" id="2838578"/>
    <lineage>
        <taxon>Bacteria</taxon>
        <taxon>Bacillati</taxon>
        <taxon>Bacillota</taxon>
        <taxon>Clostridia</taxon>
        <taxon>Eubacteriales</taxon>
        <taxon>Oscillospiraceae</taxon>
        <taxon>Faecalibacterium</taxon>
    </lineage>
</organism>
<proteinExistence type="predicted"/>
<dbReference type="PIRSF" id="PIRSF036382">
    <property type="entry name" value="RR_antiterm"/>
    <property type="match status" value="1"/>
</dbReference>
<comment type="caution">
    <text evidence="3">Lacks conserved residue(s) required for the propagation of feature annotation.</text>
</comment>
<feature type="domain" description="ANTAR" evidence="6">
    <location>
        <begin position="123"/>
        <end position="184"/>
    </location>
</feature>